<proteinExistence type="predicted"/>
<comment type="caution">
    <text evidence="1">The sequence shown here is derived from an EMBL/GenBank/DDBJ whole genome shotgun (WGS) entry which is preliminary data.</text>
</comment>
<organism evidence="1 2">
    <name type="scientific">Paenibacillus antibioticophila</name>
    <dbReference type="NCBI Taxonomy" id="1274374"/>
    <lineage>
        <taxon>Bacteria</taxon>
        <taxon>Bacillati</taxon>
        <taxon>Bacillota</taxon>
        <taxon>Bacilli</taxon>
        <taxon>Bacillales</taxon>
        <taxon>Paenibacillaceae</taxon>
        <taxon>Paenibacillus</taxon>
    </lineage>
</organism>
<dbReference type="EMBL" id="BORR01000008">
    <property type="protein sequence ID" value="GIO37604.1"/>
    <property type="molecule type" value="Genomic_DNA"/>
</dbReference>
<sequence length="74" mass="8257">MREINIAHVLVGKRKEKRITQDDLAHFIGGSKASVSNKREALQGLLNKIQLQAQNTGNCRYSYTKNGGTFHSKS</sequence>
<dbReference type="Proteomes" id="UP000681162">
    <property type="component" value="Unassembled WGS sequence"/>
</dbReference>
<evidence type="ECO:0000313" key="1">
    <source>
        <dbReference type="EMBL" id="GIO37604.1"/>
    </source>
</evidence>
<reference evidence="1 2" key="1">
    <citation type="submission" date="2021-03" db="EMBL/GenBank/DDBJ databases">
        <title>Antimicrobial resistance genes in bacteria isolated from Japanese honey, and their potential for conferring macrolide and lincosamide resistance in the American foulbrood pathogen Paenibacillus larvae.</title>
        <authorList>
            <person name="Okamoto M."/>
            <person name="Kumagai M."/>
            <person name="Kanamori H."/>
            <person name="Takamatsu D."/>
        </authorList>
    </citation>
    <scope>NUCLEOTIDE SEQUENCE [LARGE SCALE GENOMIC DNA]</scope>
    <source>
        <strain evidence="1 2">J41TS12</strain>
    </source>
</reference>
<gene>
    <name evidence="1" type="ORF">J41TS12_24650</name>
</gene>
<dbReference type="AlphaFoldDB" id="A0A919XTC2"/>
<accession>A0A919XTC2</accession>
<evidence type="ECO:0000313" key="2">
    <source>
        <dbReference type="Proteomes" id="UP000681162"/>
    </source>
</evidence>
<protein>
    <submittedName>
        <fullName evidence="1">Uncharacterized protein</fullName>
    </submittedName>
</protein>
<name>A0A919XTC2_9BACL</name>
<keyword evidence="2" id="KW-1185">Reference proteome</keyword>
<dbReference type="RefSeq" id="WP_212939864.1">
    <property type="nucleotide sequence ID" value="NZ_BORR01000008.1"/>
</dbReference>